<name>A0AAV5QGV4_9ASCO</name>
<dbReference type="EC" id="2.7.11.1" evidence="1"/>
<dbReference type="Gene3D" id="1.10.510.10">
    <property type="entry name" value="Transferase(Phosphotransferase) domain 1"/>
    <property type="match status" value="2"/>
</dbReference>
<feature type="compositionally biased region" description="Low complexity" evidence="10">
    <location>
        <begin position="268"/>
        <end position="277"/>
    </location>
</feature>
<feature type="compositionally biased region" description="Basic and acidic residues" evidence="10">
    <location>
        <begin position="103"/>
        <end position="112"/>
    </location>
</feature>
<sequence length="726" mass="80934">MPSESHPNGGQLPSANPDTLTSLSNGSTELTKRPSLFKNAKSKLKLFNHSSTNLASQQSGHKSPVAAVSHNDSLPNNSPDLVPQRTNQSLKSLTKKVSSMTLSKKDDDDHNNNHSANTSRQASRGHTNVGSASTGVTTAGTSSLKSVDKSSILRSDSLPTNNSSRIRDHHPHHHHPPPHFSHQQSISQTPSPSDQNSAVHHHHHGIAKPHIGLKRFFKKSAKKAADNVSLQTSSSAQASFVDSKSSGSKAAKSLQQHLQLHSKESTNSSQSRQQSRSTHNGTNAGDKILFDGESVSELIEKYGNPGKLLGEGAGGSVSVVERPSDGGLFAVKKFRPKNAKESTSDYNKKITAEFMIGSTLHNENVIETFDILKESKTNILIVMEYCPYDFFTIVMSGLMTKYEIFCYFKQIINGVNYLHSLGLSHRDLKLDNCVVNKFGILKLIDFGSAVVFRYPFEEEIVKCKGIVGSDPYLAPEVLTTKYYDPRPSDIWSIAIIFCCMVLKRFPWKCPKLSDNSFKNFASDPSIVDDANGGTDLPQPPEAIDLNRRQKYDENGNLIIIKNKAKGPYRLLRLLPHASRDLIGKMLELDPKGRISLPDVLKHEWYKSIDHCHCHNDTIASKIAALKDSDISKEELEDKMIDIQNEVVSENIGELEKEKLIKKQFKMLDISDTEETKEGETKRTRKSILESYSKQDLEFLQNFYKSKNHKHHLITEDELEMLKLHKQ</sequence>
<feature type="compositionally biased region" description="Polar residues" evidence="10">
    <location>
        <begin position="70"/>
        <end position="102"/>
    </location>
</feature>
<protein>
    <recommendedName>
        <fullName evidence="1">non-specific serine/threonine protein kinase</fullName>
        <ecNumber evidence="1">2.7.11.1</ecNumber>
    </recommendedName>
</protein>
<dbReference type="PROSITE" id="PS00107">
    <property type="entry name" value="PROTEIN_KINASE_ATP"/>
    <property type="match status" value="1"/>
</dbReference>
<evidence type="ECO:0000256" key="9">
    <source>
        <dbReference type="PROSITE-ProRule" id="PRU10141"/>
    </source>
</evidence>
<keyword evidence="6 9" id="KW-0067">ATP-binding</keyword>
<comment type="catalytic activity">
    <reaction evidence="8">
        <text>L-seryl-[protein] + ATP = O-phospho-L-seryl-[protein] + ADP + H(+)</text>
        <dbReference type="Rhea" id="RHEA:17989"/>
        <dbReference type="Rhea" id="RHEA-COMP:9863"/>
        <dbReference type="Rhea" id="RHEA-COMP:11604"/>
        <dbReference type="ChEBI" id="CHEBI:15378"/>
        <dbReference type="ChEBI" id="CHEBI:29999"/>
        <dbReference type="ChEBI" id="CHEBI:30616"/>
        <dbReference type="ChEBI" id="CHEBI:83421"/>
        <dbReference type="ChEBI" id="CHEBI:456216"/>
        <dbReference type="EC" id="2.7.11.1"/>
    </reaction>
</comment>
<evidence type="ECO:0000256" key="10">
    <source>
        <dbReference type="SAM" id="MobiDB-lite"/>
    </source>
</evidence>
<keyword evidence="4 9" id="KW-0547">Nucleotide-binding</keyword>
<accession>A0AAV5QGV4</accession>
<feature type="domain" description="Protein kinase" evidence="11">
    <location>
        <begin position="303"/>
        <end position="605"/>
    </location>
</feature>
<dbReference type="RefSeq" id="XP_064850998.1">
    <property type="nucleotide sequence ID" value="XM_064994926.1"/>
</dbReference>
<dbReference type="SMART" id="SM00220">
    <property type="entry name" value="S_TKc"/>
    <property type="match status" value="1"/>
</dbReference>
<dbReference type="GeneID" id="90071977"/>
<feature type="compositionally biased region" description="Basic residues" evidence="10">
    <location>
        <begin position="167"/>
        <end position="177"/>
    </location>
</feature>
<dbReference type="InterPro" id="IPR008271">
    <property type="entry name" value="Ser/Thr_kinase_AS"/>
</dbReference>
<evidence type="ECO:0000256" key="1">
    <source>
        <dbReference type="ARBA" id="ARBA00012513"/>
    </source>
</evidence>
<feature type="binding site" evidence="9">
    <location>
        <position position="333"/>
    </location>
    <ligand>
        <name>ATP</name>
        <dbReference type="ChEBI" id="CHEBI:30616"/>
    </ligand>
</feature>
<feature type="compositionally biased region" description="Low complexity" evidence="10">
    <location>
        <begin position="129"/>
        <end position="143"/>
    </location>
</feature>
<keyword evidence="3" id="KW-0808">Transferase</keyword>
<dbReference type="Proteomes" id="UP001360560">
    <property type="component" value="Unassembled WGS sequence"/>
</dbReference>
<feature type="region of interest" description="Disordered" evidence="10">
    <location>
        <begin position="48"/>
        <end position="206"/>
    </location>
</feature>
<gene>
    <name evidence="12" type="ORF">DASC09_013230</name>
</gene>
<dbReference type="GO" id="GO:0004674">
    <property type="term" value="F:protein serine/threonine kinase activity"/>
    <property type="evidence" value="ECO:0007669"/>
    <property type="project" value="UniProtKB-KW"/>
</dbReference>
<dbReference type="Pfam" id="PF00069">
    <property type="entry name" value="Pkinase"/>
    <property type="match status" value="1"/>
</dbReference>
<dbReference type="PANTHER" id="PTHR24343:SF137">
    <property type="entry name" value="SERINE_THREONINE-PROTEIN KINASE HRK1"/>
    <property type="match status" value="1"/>
</dbReference>
<dbReference type="PROSITE" id="PS00108">
    <property type="entry name" value="PROTEIN_KINASE_ST"/>
    <property type="match status" value="1"/>
</dbReference>
<evidence type="ECO:0000256" key="6">
    <source>
        <dbReference type="ARBA" id="ARBA00022840"/>
    </source>
</evidence>
<dbReference type="EMBL" id="BTFZ01000002">
    <property type="protein sequence ID" value="GMM33998.1"/>
    <property type="molecule type" value="Genomic_DNA"/>
</dbReference>
<evidence type="ECO:0000256" key="7">
    <source>
        <dbReference type="ARBA" id="ARBA00047899"/>
    </source>
</evidence>
<reference evidence="12 13" key="1">
    <citation type="journal article" date="2023" name="Elife">
        <title>Identification of key yeast species and microbe-microbe interactions impacting larval growth of Drosophila in the wild.</title>
        <authorList>
            <person name="Mure A."/>
            <person name="Sugiura Y."/>
            <person name="Maeda R."/>
            <person name="Honda K."/>
            <person name="Sakurai N."/>
            <person name="Takahashi Y."/>
            <person name="Watada M."/>
            <person name="Katoh T."/>
            <person name="Gotoh A."/>
            <person name="Gotoh Y."/>
            <person name="Taniguchi I."/>
            <person name="Nakamura K."/>
            <person name="Hayashi T."/>
            <person name="Katayama T."/>
            <person name="Uemura T."/>
            <person name="Hattori Y."/>
        </authorList>
    </citation>
    <scope>NUCLEOTIDE SEQUENCE [LARGE SCALE GENOMIC DNA]</scope>
    <source>
        <strain evidence="12 13">SC-9</strain>
    </source>
</reference>
<dbReference type="GO" id="GO:0005829">
    <property type="term" value="C:cytosol"/>
    <property type="evidence" value="ECO:0007669"/>
    <property type="project" value="TreeGrafter"/>
</dbReference>
<dbReference type="FunFam" id="1.10.510.10:FF:000919">
    <property type="entry name" value="NPR1p Protein kinase"/>
    <property type="match status" value="1"/>
</dbReference>
<evidence type="ECO:0000256" key="5">
    <source>
        <dbReference type="ARBA" id="ARBA00022777"/>
    </source>
</evidence>
<dbReference type="GO" id="GO:0005524">
    <property type="term" value="F:ATP binding"/>
    <property type="evidence" value="ECO:0007669"/>
    <property type="project" value="UniProtKB-UniRule"/>
</dbReference>
<evidence type="ECO:0000256" key="2">
    <source>
        <dbReference type="ARBA" id="ARBA00022527"/>
    </source>
</evidence>
<feature type="compositionally biased region" description="Polar residues" evidence="10">
    <location>
        <begin position="181"/>
        <end position="198"/>
    </location>
</feature>
<feature type="compositionally biased region" description="Polar residues" evidence="10">
    <location>
        <begin position="152"/>
        <end position="164"/>
    </location>
</feature>
<feature type="compositionally biased region" description="Polar residues" evidence="10">
    <location>
        <begin position="115"/>
        <end position="128"/>
    </location>
</feature>
<feature type="region of interest" description="Disordered" evidence="10">
    <location>
        <begin position="247"/>
        <end position="288"/>
    </location>
</feature>
<keyword evidence="5 12" id="KW-0418">Kinase</keyword>
<evidence type="ECO:0000256" key="8">
    <source>
        <dbReference type="ARBA" id="ARBA00048679"/>
    </source>
</evidence>
<feature type="region of interest" description="Disordered" evidence="10">
    <location>
        <begin position="1"/>
        <end position="36"/>
    </location>
</feature>
<evidence type="ECO:0000256" key="3">
    <source>
        <dbReference type="ARBA" id="ARBA00022679"/>
    </source>
</evidence>
<dbReference type="InterPro" id="IPR017441">
    <property type="entry name" value="Protein_kinase_ATP_BS"/>
</dbReference>
<evidence type="ECO:0000256" key="4">
    <source>
        <dbReference type="ARBA" id="ARBA00022741"/>
    </source>
</evidence>
<evidence type="ECO:0000313" key="13">
    <source>
        <dbReference type="Proteomes" id="UP001360560"/>
    </source>
</evidence>
<dbReference type="PROSITE" id="PS50011">
    <property type="entry name" value="PROTEIN_KINASE_DOM"/>
    <property type="match status" value="1"/>
</dbReference>
<comment type="caution">
    <text evidence="12">The sequence shown here is derived from an EMBL/GenBank/DDBJ whole genome shotgun (WGS) entry which is preliminary data.</text>
</comment>
<keyword evidence="2 12" id="KW-0723">Serine/threonine-protein kinase</keyword>
<evidence type="ECO:0000313" key="12">
    <source>
        <dbReference type="EMBL" id="GMM33998.1"/>
    </source>
</evidence>
<organism evidence="12 13">
    <name type="scientific">Saccharomycopsis crataegensis</name>
    <dbReference type="NCBI Taxonomy" id="43959"/>
    <lineage>
        <taxon>Eukaryota</taxon>
        <taxon>Fungi</taxon>
        <taxon>Dikarya</taxon>
        <taxon>Ascomycota</taxon>
        <taxon>Saccharomycotina</taxon>
        <taxon>Saccharomycetes</taxon>
        <taxon>Saccharomycopsidaceae</taxon>
        <taxon>Saccharomycopsis</taxon>
    </lineage>
</organism>
<dbReference type="PANTHER" id="PTHR24343">
    <property type="entry name" value="SERINE/THREONINE KINASE"/>
    <property type="match status" value="1"/>
</dbReference>
<dbReference type="SUPFAM" id="SSF56112">
    <property type="entry name" value="Protein kinase-like (PK-like)"/>
    <property type="match status" value="1"/>
</dbReference>
<feature type="compositionally biased region" description="Polar residues" evidence="10">
    <location>
        <begin position="48"/>
        <end position="61"/>
    </location>
</feature>
<comment type="catalytic activity">
    <reaction evidence="7">
        <text>L-threonyl-[protein] + ATP = O-phospho-L-threonyl-[protein] + ADP + H(+)</text>
        <dbReference type="Rhea" id="RHEA:46608"/>
        <dbReference type="Rhea" id="RHEA-COMP:11060"/>
        <dbReference type="Rhea" id="RHEA-COMP:11605"/>
        <dbReference type="ChEBI" id="CHEBI:15378"/>
        <dbReference type="ChEBI" id="CHEBI:30013"/>
        <dbReference type="ChEBI" id="CHEBI:30616"/>
        <dbReference type="ChEBI" id="CHEBI:61977"/>
        <dbReference type="ChEBI" id="CHEBI:456216"/>
        <dbReference type="EC" id="2.7.11.1"/>
    </reaction>
</comment>
<feature type="compositionally biased region" description="Polar residues" evidence="10">
    <location>
        <begin position="1"/>
        <end position="29"/>
    </location>
</feature>
<evidence type="ECO:0000259" key="11">
    <source>
        <dbReference type="PROSITE" id="PS50011"/>
    </source>
</evidence>
<dbReference type="InterPro" id="IPR000719">
    <property type="entry name" value="Prot_kinase_dom"/>
</dbReference>
<dbReference type="AlphaFoldDB" id="A0AAV5QGV4"/>
<dbReference type="InterPro" id="IPR011009">
    <property type="entry name" value="Kinase-like_dom_sf"/>
</dbReference>
<proteinExistence type="predicted"/>
<keyword evidence="13" id="KW-1185">Reference proteome</keyword>